<gene>
    <name evidence="5" type="ORF">HXA33_01655</name>
</gene>
<reference evidence="5" key="1">
    <citation type="submission" date="2020-06" db="EMBL/GenBank/DDBJ databases">
        <title>Insight into the genomes of haloalkaliphilic bacilli from Kenyan soda lakes.</title>
        <authorList>
            <person name="Mwirichia R."/>
            <person name="Villamizar G.C."/>
            <person name="Poehlein A."/>
            <person name="Mugweru J."/>
            <person name="Kipnyargis A."/>
            <person name="Kiplimo D."/>
            <person name="Orwa P."/>
            <person name="Daniel R."/>
        </authorList>
    </citation>
    <scope>NUCLEOTIDE SEQUENCE</scope>
    <source>
        <strain evidence="5">B1096_S55</strain>
    </source>
</reference>
<sequence>MYFVDRELLEKRLTYFEGLVSDFKQLPSTLDKETSLMTERLCHMMIEVIMDAGNQMIDGFIMRDPGSYEDIIHILVDEHVLSEKEGKDIASLIPWRKELLQNYTELDVTKLFHAFQHHIASLSHYPDRLKAYLEHELGPVSAFLPKEK</sequence>
<keyword evidence="2" id="KW-0540">Nuclease</keyword>
<dbReference type="InterPro" id="IPR037038">
    <property type="entry name" value="HepT-like_sf"/>
</dbReference>
<evidence type="ECO:0000256" key="2">
    <source>
        <dbReference type="ARBA" id="ARBA00022722"/>
    </source>
</evidence>
<dbReference type="PANTHER" id="PTHR33397">
    <property type="entry name" value="UPF0331 PROTEIN YUTE"/>
    <property type="match status" value="1"/>
</dbReference>
<evidence type="ECO:0000313" key="5">
    <source>
        <dbReference type="EMBL" id="MCR6095255.1"/>
    </source>
</evidence>
<keyword evidence="6" id="KW-1185">Reference proteome</keyword>
<protein>
    <submittedName>
        <fullName evidence="5">DUF86 domain-containing protein</fullName>
    </submittedName>
</protein>
<dbReference type="AlphaFoldDB" id="A0A9Q4AZ74"/>
<comment type="similarity">
    <text evidence="4">Belongs to the HepT RNase toxin family.</text>
</comment>
<evidence type="ECO:0000256" key="4">
    <source>
        <dbReference type="ARBA" id="ARBA00024207"/>
    </source>
</evidence>
<dbReference type="Proteomes" id="UP001057753">
    <property type="component" value="Unassembled WGS sequence"/>
</dbReference>
<dbReference type="GO" id="GO:0016787">
    <property type="term" value="F:hydrolase activity"/>
    <property type="evidence" value="ECO:0007669"/>
    <property type="project" value="UniProtKB-KW"/>
</dbReference>
<dbReference type="Gene3D" id="1.20.120.580">
    <property type="entry name" value="bsu32300-like"/>
    <property type="match status" value="1"/>
</dbReference>
<comment type="caution">
    <text evidence="5">The sequence shown here is derived from an EMBL/GenBank/DDBJ whole genome shotgun (WGS) entry which is preliminary data.</text>
</comment>
<dbReference type="GO" id="GO:0004540">
    <property type="term" value="F:RNA nuclease activity"/>
    <property type="evidence" value="ECO:0007669"/>
    <property type="project" value="InterPro"/>
</dbReference>
<evidence type="ECO:0000313" key="6">
    <source>
        <dbReference type="Proteomes" id="UP001057753"/>
    </source>
</evidence>
<dbReference type="RefSeq" id="WP_257819944.1">
    <property type="nucleotide sequence ID" value="NZ_JABXYM010000001.1"/>
</dbReference>
<organism evidence="5 6">
    <name type="scientific">Salipaludibacillus agaradhaerens</name>
    <name type="common">Bacillus agaradhaerens</name>
    <dbReference type="NCBI Taxonomy" id="76935"/>
    <lineage>
        <taxon>Bacteria</taxon>
        <taxon>Bacillati</taxon>
        <taxon>Bacillota</taxon>
        <taxon>Bacilli</taxon>
        <taxon>Bacillales</taxon>
        <taxon>Bacillaceae</taxon>
    </lineage>
</organism>
<name>A0A9Q4AZ74_SALAG</name>
<keyword evidence="1" id="KW-1277">Toxin-antitoxin system</keyword>
<dbReference type="InterPro" id="IPR052379">
    <property type="entry name" value="Type_VII_TA_RNase"/>
</dbReference>
<dbReference type="GO" id="GO:0110001">
    <property type="term" value="C:toxin-antitoxin complex"/>
    <property type="evidence" value="ECO:0007669"/>
    <property type="project" value="InterPro"/>
</dbReference>
<dbReference type="Pfam" id="PF01934">
    <property type="entry name" value="HepT-like"/>
    <property type="match status" value="1"/>
</dbReference>
<dbReference type="EMBL" id="JABXYM010000001">
    <property type="protein sequence ID" value="MCR6095255.1"/>
    <property type="molecule type" value="Genomic_DNA"/>
</dbReference>
<dbReference type="PANTHER" id="PTHR33397:SF5">
    <property type="entry name" value="RNASE YUTE-RELATED"/>
    <property type="match status" value="1"/>
</dbReference>
<proteinExistence type="inferred from homology"/>
<dbReference type="InterPro" id="IPR008201">
    <property type="entry name" value="HepT-like"/>
</dbReference>
<evidence type="ECO:0000256" key="1">
    <source>
        <dbReference type="ARBA" id="ARBA00022649"/>
    </source>
</evidence>
<keyword evidence="3" id="KW-0378">Hydrolase</keyword>
<accession>A0A9Q4AZ74</accession>
<evidence type="ECO:0000256" key="3">
    <source>
        <dbReference type="ARBA" id="ARBA00022801"/>
    </source>
</evidence>